<evidence type="ECO:0000256" key="4">
    <source>
        <dbReference type="ARBA" id="ARBA00022989"/>
    </source>
</evidence>
<comment type="subcellular location">
    <subcellularLocation>
        <location evidence="1">Cell membrane</location>
        <topology evidence="1">Multi-pass membrane protein</topology>
    </subcellularLocation>
</comment>
<feature type="transmembrane region" description="Helical" evidence="6">
    <location>
        <begin position="302"/>
        <end position="328"/>
    </location>
</feature>
<dbReference type="CDD" id="cd06581">
    <property type="entry name" value="TM_PBP1_LivM_like"/>
    <property type="match status" value="1"/>
</dbReference>
<feature type="transmembrane region" description="Helical" evidence="6">
    <location>
        <begin position="73"/>
        <end position="95"/>
    </location>
</feature>
<dbReference type="RefSeq" id="WP_110375099.1">
    <property type="nucleotide sequence ID" value="NZ_CAKNFM010000006.1"/>
</dbReference>
<evidence type="ECO:0000256" key="5">
    <source>
        <dbReference type="ARBA" id="ARBA00023136"/>
    </source>
</evidence>
<reference evidence="7 8" key="1">
    <citation type="submission" date="2018-05" db="EMBL/GenBank/DDBJ databases">
        <title>Genomic Encyclopedia of Type Strains, Phase IV (KMG-IV): sequencing the most valuable type-strain genomes for metagenomic binning, comparative biology and taxonomic classification.</title>
        <authorList>
            <person name="Goeker M."/>
        </authorList>
    </citation>
    <scope>NUCLEOTIDE SEQUENCE [LARGE SCALE GENOMIC DNA]</scope>
    <source>
        <strain evidence="7 8">DSM 6462</strain>
    </source>
</reference>
<evidence type="ECO:0000313" key="8">
    <source>
        <dbReference type="Proteomes" id="UP000248021"/>
    </source>
</evidence>
<dbReference type="GO" id="GO:0005886">
    <property type="term" value="C:plasma membrane"/>
    <property type="evidence" value="ECO:0007669"/>
    <property type="project" value="UniProtKB-SubCell"/>
</dbReference>
<dbReference type="PANTHER" id="PTHR30482:SF17">
    <property type="entry name" value="ABC TRANSPORTER ATP-BINDING PROTEIN"/>
    <property type="match status" value="1"/>
</dbReference>
<dbReference type="Pfam" id="PF02653">
    <property type="entry name" value="BPD_transp_2"/>
    <property type="match status" value="1"/>
</dbReference>
<protein>
    <submittedName>
        <fullName evidence="7">Amino acid/amide ABC transporter membrane protein 2 (HAAT family)</fullName>
    </submittedName>
</protein>
<sequence length="341" mass="36133">MVLESSLPLPTRQASDSSRSRAARWLVWSVLAVVVTVLAPTLCSARVIAVSSQALMFGFLAMGTGFIHKHSGLLSFGHAVWFGLAGYSVGILATFSGLPIELAIAIGLVLVVALAALVAMVIMRSPGIAFSMLTLAINVAVFELFNRMRGATGGADGFSIALPETIFGVPTTSLQSPQTMFVIMGITTIVTVGALTLFERSHLGQLTLAIRENPERARFIGYDIYWPRVIVFVISAALAAIGGLLFTLYTGFVSPEVLGFMTSGQAMIMAMVGGTAAAWGPVAGALMFFLVRDRVTFLGDHWMLPLGSALIVVMAVWPTGLVGAADFVSRRIRGAARRLHG</sequence>
<keyword evidence="8" id="KW-1185">Reference proteome</keyword>
<organism evidence="7 8">
    <name type="scientific">Chelatococcus asaccharovorans</name>
    <dbReference type="NCBI Taxonomy" id="28210"/>
    <lineage>
        <taxon>Bacteria</taxon>
        <taxon>Pseudomonadati</taxon>
        <taxon>Pseudomonadota</taxon>
        <taxon>Alphaproteobacteria</taxon>
        <taxon>Hyphomicrobiales</taxon>
        <taxon>Chelatococcaceae</taxon>
        <taxon>Chelatococcus</taxon>
    </lineage>
</organism>
<feature type="transmembrane region" description="Helical" evidence="6">
    <location>
        <begin position="22"/>
        <end position="40"/>
    </location>
</feature>
<dbReference type="InterPro" id="IPR001851">
    <property type="entry name" value="ABC_transp_permease"/>
</dbReference>
<proteinExistence type="predicted"/>
<feature type="transmembrane region" description="Helical" evidence="6">
    <location>
        <begin position="266"/>
        <end position="290"/>
    </location>
</feature>
<keyword evidence="3 6" id="KW-0812">Transmembrane</keyword>
<evidence type="ECO:0000256" key="3">
    <source>
        <dbReference type="ARBA" id="ARBA00022692"/>
    </source>
</evidence>
<evidence type="ECO:0000256" key="6">
    <source>
        <dbReference type="SAM" id="Phobius"/>
    </source>
</evidence>
<dbReference type="AlphaFoldDB" id="A0A2V3UJF9"/>
<feature type="transmembrane region" description="Helical" evidence="6">
    <location>
        <begin position="229"/>
        <end position="254"/>
    </location>
</feature>
<dbReference type="PANTHER" id="PTHR30482">
    <property type="entry name" value="HIGH-AFFINITY BRANCHED-CHAIN AMINO ACID TRANSPORT SYSTEM PERMEASE"/>
    <property type="match status" value="1"/>
</dbReference>
<dbReference type="GO" id="GO:0015658">
    <property type="term" value="F:branched-chain amino acid transmembrane transporter activity"/>
    <property type="evidence" value="ECO:0007669"/>
    <property type="project" value="InterPro"/>
</dbReference>
<evidence type="ECO:0000256" key="1">
    <source>
        <dbReference type="ARBA" id="ARBA00004651"/>
    </source>
</evidence>
<dbReference type="Proteomes" id="UP000248021">
    <property type="component" value="Unassembled WGS sequence"/>
</dbReference>
<name>A0A2V3UJF9_9HYPH</name>
<dbReference type="EMBL" id="QJJK01000005">
    <property type="protein sequence ID" value="PXW59068.1"/>
    <property type="molecule type" value="Genomic_DNA"/>
</dbReference>
<feature type="transmembrane region" description="Helical" evidence="6">
    <location>
        <begin position="128"/>
        <end position="145"/>
    </location>
</feature>
<feature type="transmembrane region" description="Helical" evidence="6">
    <location>
        <begin position="180"/>
        <end position="198"/>
    </location>
</feature>
<keyword evidence="4 6" id="KW-1133">Transmembrane helix</keyword>
<gene>
    <name evidence="7" type="ORF">C7450_105420</name>
</gene>
<comment type="caution">
    <text evidence="7">The sequence shown here is derived from an EMBL/GenBank/DDBJ whole genome shotgun (WGS) entry which is preliminary data.</text>
</comment>
<keyword evidence="5 6" id="KW-0472">Membrane</keyword>
<evidence type="ECO:0000313" key="7">
    <source>
        <dbReference type="EMBL" id="PXW59068.1"/>
    </source>
</evidence>
<dbReference type="InterPro" id="IPR043428">
    <property type="entry name" value="LivM-like"/>
</dbReference>
<dbReference type="OrthoDB" id="9804361at2"/>
<evidence type="ECO:0000256" key="2">
    <source>
        <dbReference type="ARBA" id="ARBA00022475"/>
    </source>
</evidence>
<accession>A0A2V3UJF9</accession>
<feature type="transmembrane region" description="Helical" evidence="6">
    <location>
        <begin position="102"/>
        <end position="122"/>
    </location>
</feature>
<keyword evidence="2" id="KW-1003">Cell membrane</keyword>